<dbReference type="AlphaFoldDB" id="A0AAD6FVJ0"/>
<keyword evidence="2" id="KW-1133">Transmembrane helix</keyword>
<dbReference type="SUPFAM" id="SSF48726">
    <property type="entry name" value="Immunoglobulin"/>
    <property type="match status" value="2"/>
</dbReference>
<organism evidence="4 5">
    <name type="scientific">Pogonophryne albipinna</name>
    <dbReference type="NCBI Taxonomy" id="1090488"/>
    <lineage>
        <taxon>Eukaryota</taxon>
        <taxon>Metazoa</taxon>
        <taxon>Chordata</taxon>
        <taxon>Craniata</taxon>
        <taxon>Vertebrata</taxon>
        <taxon>Euteleostomi</taxon>
        <taxon>Actinopterygii</taxon>
        <taxon>Neopterygii</taxon>
        <taxon>Teleostei</taxon>
        <taxon>Neoteleostei</taxon>
        <taxon>Acanthomorphata</taxon>
        <taxon>Eupercaria</taxon>
        <taxon>Perciformes</taxon>
        <taxon>Notothenioidei</taxon>
        <taxon>Pogonophryne</taxon>
    </lineage>
</organism>
<feature type="compositionally biased region" description="Polar residues" evidence="1">
    <location>
        <begin position="53"/>
        <end position="67"/>
    </location>
</feature>
<evidence type="ECO:0000256" key="2">
    <source>
        <dbReference type="SAM" id="Phobius"/>
    </source>
</evidence>
<feature type="compositionally biased region" description="Polar residues" evidence="1">
    <location>
        <begin position="171"/>
        <end position="184"/>
    </location>
</feature>
<sequence>MPAFNSLKNDVVVTVQTQGGGREGEKETQELQNDVVTVQTQGGGRGSEKETQELQAAQQRTSSLQLEQTDRKMSSTAHESGAQKRKKKRQQEENNKRGRQLVTKYFHKKDAASGSVPLPSGQLPVEGDGEPGPSSKAANEESRGEEAEVPVQEEVEDHESSTDEEEAAMDSQCQGQSEALTQDATDTEPPVVVSESGKISIEVEAGNVAALRDEMQTLRNGWDAILSEASMVAKEMEVPPHFKKELCRERRRKRFHDETAEGTGDANGQRYLYLSVRVGDEATLPCNNVTHDQDECDGTTWFFTDSRSTVMLVKGGQIGNHAKSDRLRVTEKCSLVIKKVTDEDAGYDTCRQFNKANQQQGSDSDVYLSVVTMTEHQDNDEVRLRCSVTRSGRCRLTVKWLLQGRDVDKDNKDIRTSASNCSASGTFLTSHFSYSPRSTFFTCEVTDAYNVQTFSPQSSDGDDQAATTTTNTSGRINNPVWWFYLVVALVLVALLITIVAFIAWRKMKGTEAQEGDSV</sequence>
<name>A0AAD6FVJ0_9TELE</name>
<evidence type="ECO:0000313" key="5">
    <source>
        <dbReference type="Proteomes" id="UP001219934"/>
    </source>
</evidence>
<dbReference type="InterPro" id="IPR007110">
    <property type="entry name" value="Ig-like_dom"/>
</dbReference>
<dbReference type="InterPro" id="IPR036179">
    <property type="entry name" value="Ig-like_dom_sf"/>
</dbReference>
<feature type="transmembrane region" description="Helical" evidence="2">
    <location>
        <begin position="481"/>
        <end position="504"/>
    </location>
</feature>
<dbReference type="Proteomes" id="UP001219934">
    <property type="component" value="Unassembled WGS sequence"/>
</dbReference>
<dbReference type="InterPro" id="IPR013106">
    <property type="entry name" value="Ig_V-set"/>
</dbReference>
<evidence type="ECO:0000256" key="1">
    <source>
        <dbReference type="SAM" id="MobiDB-lite"/>
    </source>
</evidence>
<dbReference type="EMBL" id="JAPTMU010000002">
    <property type="protein sequence ID" value="KAJ4946995.1"/>
    <property type="molecule type" value="Genomic_DNA"/>
</dbReference>
<dbReference type="Pfam" id="PF07686">
    <property type="entry name" value="V-set"/>
    <property type="match status" value="1"/>
</dbReference>
<evidence type="ECO:0000313" key="4">
    <source>
        <dbReference type="EMBL" id="KAJ4946995.1"/>
    </source>
</evidence>
<dbReference type="Gene3D" id="2.60.40.10">
    <property type="entry name" value="Immunoglobulins"/>
    <property type="match status" value="1"/>
</dbReference>
<dbReference type="PROSITE" id="PS50835">
    <property type="entry name" value="IG_LIKE"/>
    <property type="match status" value="1"/>
</dbReference>
<feature type="compositionally biased region" description="Acidic residues" evidence="1">
    <location>
        <begin position="147"/>
        <end position="168"/>
    </location>
</feature>
<gene>
    <name evidence="4" type="ORF">JOQ06_009037</name>
</gene>
<reference evidence="4" key="1">
    <citation type="submission" date="2022-11" db="EMBL/GenBank/DDBJ databases">
        <title>Chromosome-level genome of Pogonophryne albipinna.</title>
        <authorList>
            <person name="Jo E."/>
        </authorList>
    </citation>
    <scope>NUCLEOTIDE SEQUENCE</scope>
    <source>
        <strain evidence="4">SGF0006</strain>
        <tissue evidence="4">Muscle</tissue>
    </source>
</reference>
<proteinExistence type="predicted"/>
<dbReference type="InterPro" id="IPR013783">
    <property type="entry name" value="Ig-like_fold"/>
</dbReference>
<dbReference type="PANTHER" id="PTHR11422">
    <property type="entry name" value="T-CELL SURFACE GLYCOPROTEIN CD4"/>
    <property type="match status" value="1"/>
</dbReference>
<keyword evidence="5" id="KW-1185">Reference proteome</keyword>
<evidence type="ECO:0000259" key="3">
    <source>
        <dbReference type="PROSITE" id="PS50835"/>
    </source>
</evidence>
<accession>A0AAD6FVJ0</accession>
<feature type="region of interest" description="Disordered" evidence="1">
    <location>
        <begin position="39"/>
        <end position="195"/>
    </location>
</feature>
<feature type="non-terminal residue" evidence="4">
    <location>
        <position position="1"/>
    </location>
</feature>
<keyword evidence="2" id="KW-0472">Membrane</keyword>
<feature type="domain" description="Ig-like" evidence="3">
    <location>
        <begin position="364"/>
        <end position="455"/>
    </location>
</feature>
<protein>
    <recommendedName>
        <fullName evidence="3">Ig-like domain-containing protein</fullName>
    </recommendedName>
</protein>
<keyword evidence="2" id="KW-0812">Transmembrane</keyword>
<comment type="caution">
    <text evidence="4">The sequence shown here is derived from an EMBL/GenBank/DDBJ whole genome shotgun (WGS) entry which is preliminary data.</text>
</comment>